<dbReference type="SUPFAM" id="SSF74653">
    <property type="entry name" value="TolA/TonB C-terminal domain"/>
    <property type="match status" value="1"/>
</dbReference>
<protein>
    <recommendedName>
        <fullName evidence="5">TonB C-terminal domain-containing protein</fullName>
    </recommendedName>
</protein>
<dbReference type="Proteomes" id="UP000176204">
    <property type="component" value="Chromosome I"/>
</dbReference>
<gene>
    <name evidence="3" type="ORF">PYTT_0373</name>
</gene>
<evidence type="ECO:0000313" key="3">
    <source>
        <dbReference type="EMBL" id="SEH74135.1"/>
    </source>
</evidence>
<dbReference type="KEGG" id="agl:PYTT_0373"/>
<feature type="region of interest" description="Disordered" evidence="1">
    <location>
        <begin position="132"/>
        <end position="181"/>
    </location>
</feature>
<dbReference type="RefSeq" id="WP_156850310.1">
    <property type="nucleotide sequence ID" value="NZ_LT629973.1"/>
</dbReference>
<evidence type="ECO:0008006" key="5">
    <source>
        <dbReference type="Google" id="ProtNLM"/>
    </source>
</evidence>
<dbReference type="AlphaFoldDB" id="A0A1H6KF86"/>
<evidence type="ECO:0000313" key="4">
    <source>
        <dbReference type="Proteomes" id="UP000176204"/>
    </source>
</evidence>
<evidence type="ECO:0000256" key="2">
    <source>
        <dbReference type="SAM" id="Phobius"/>
    </source>
</evidence>
<dbReference type="OrthoDB" id="9792439at2"/>
<dbReference type="STRING" id="1679444.PYTT_0373"/>
<organism evidence="3 4">
    <name type="scientific">Akkermansia glycaniphila</name>
    <dbReference type="NCBI Taxonomy" id="1679444"/>
    <lineage>
        <taxon>Bacteria</taxon>
        <taxon>Pseudomonadati</taxon>
        <taxon>Verrucomicrobiota</taxon>
        <taxon>Verrucomicrobiia</taxon>
        <taxon>Verrucomicrobiales</taxon>
        <taxon>Akkermansiaceae</taxon>
        <taxon>Akkermansia</taxon>
    </lineage>
</organism>
<evidence type="ECO:0000256" key="1">
    <source>
        <dbReference type="SAM" id="MobiDB-lite"/>
    </source>
</evidence>
<reference evidence="4" key="1">
    <citation type="submission" date="2016-09" db="EMBL/GenBank/DDBJ databases">
        <authorList>
            <person name="Koehorst J."/>
        </authorList>
    </citation>
    <scope>NUCLEOTIDE SEQUENCE [LARGE SCALE GENOMIC DNA]</scope>
</reference>
<keyword evidence="2" id="KW-0812">Transmembrane</keyword>
<feature type="transmembrane region" description="Helical" evidence="2">
    <location>
        <begin position="30"/>
        <end position="51"/>
    </location>
</feature>
<dbReference type="Gene3D" id="3.30.1150.10">
    <property type="match status" value="1"/>
</dbReference>
<sequence length="282" mass="29877">MASRPKIPGTQFARPAIAGRSETVAAWKSLAFTAGLVALSGTALAFLAVHIPPFPPSGSGNMTGLTCFPGMADETVETDNPETTPFDLAPLHPNTPVTIPMPAALRLPSAEETVDIPSIPEPTPELADTYSPLMPEEETDPFGTETAPPAQQTGLPARTKKTSLPTLRTTSSSSPASRHANTALAQTEAIYGPSELDEQVRYKNTPMMPSLPPHLKTPNSARVRITVSGSGNPVSVTIIQSCGNPEVDTLLKHHILSHWTFHPAHREGKPVGTNVTTSLNFS</sequence>
<keyword evidence="4" id="KW-1185">Reference proteome</keyword>
<keyword evidence="2" id="KW-0472">Membrane</keyword>
<feature type="compositionally biased region" description="Low complexity" evidence="1">
    <location>
        <begin position="162"/>
        <end position="175"/>
    </location>
</feature>
<name>A0A1H6KF86_9BACT</name>
<keyword evidence="2" id="KW-1133">Transmembrane helix</keyword>
<accession>A0A1H6KF86</accession>
<proteinExistence type="predicted"/>
<dbReference type="EMBL" id="LT629973">
    <property type="protein sequence ID" value="SEH74135.1"/>
    <property type="molecule type" value="Genomic_DNA"/>
</dbReference>